<dbReference type="Pfam" id="PF03644">
    <property type="entry name" value="Glyco_hydro_85"/>
    <property type="match status" value="1"/>
</dbReference>
<dbReference type="PANTHER" id="PTHR13246">
    <property type="entry name" value="ENDO BETA N-ACETYLGLUCOSAMINIDASE"/>
    <property type="match status" value="1"/>
</dbReference>
<proteinExistence type="predicted"/>
<dbReference type="Gene3D" id="3.20.20.80">
    <property type="entry name" value="Glycosidases"/>
    <property type="match status" value="1"/>
</dbReference>
<organism evidence="2 3">
    <name type="scientific">Dermatophagoides farinae</name>
    <name type="common">American house dust mite</name>
    <dbReference type="NCBI Taxonomy" id="6954"/>
    <lineage>
        <taxon>Eukaryota</taxon>
        <taxon>Metazoa</taxon>
        <taxon>Ecdysozoa</taxon>
        <taxon>Arthropoda</taxon>
        <taxon>Chelicerata</taxon>
        <taxon>Arachnida</taxon>
        <taxon>Acari</taxon>
        <taxon>Acariformes</taxon>
        <taxon>Sarcoptiformes</taxon>
        <taxon>Astigmata</taxon>
        <taxon>Psoroptidia</taxon>
        <taxon>Analgoidea</taxon>
        <taxon>Pyroglyphidae</taxon>
        <taxon>Dermatophagoidinae</taxon>
        <taxon>Dermatophagoides</taxon>
    </lineage>
</organism>
<dbReference type="Proteomes" id="UP000790347">
    <property type="component" value="Unassembled WGS sequence"/>
</dbReference>
<evidence type="ECO:0000313" key="3">
    <source>
        <dbReference type="Proteomes" id="UP000790347"/>
    </source>
</evidence>
<dbReference type="PANTHER" id="PTHR13246:SF1">
    <property type="entry name" value="CYTOSOLIC ENDO-BETA-N-ACETYLGLUCOSAMINIDASE"/>
    <property type="match status" value="1"/>
</dbReference>
<protein>
    <recommendedName>
        <fullName evidence="1">Cytosolic endo-beta-N-acetylglucosaminidase TIM barrel domain-containing protein</fullName>
    </recommendedName>
</protein>
<dbReference type="GO" id="GO:0033925">
    <property type="term" value="F:mannosyl-glycoprotein endo-beta-N-acetylglucosaminidase activity"/>
    <property type="evidence" value="ECO:0007669"/>
    <property type="project" value="UniProtKB-EC"/>
</dbReference>
<name>A0A922I4P9_DERFA</name>
<gene>
    <name evidence="2" type="ORF">DERF_005768</name>
</gene>
<dbReference type="AlphaFoldDB" id="A0A922I4P9"/>
<accession>A0A922I4P9</accession>
<reference evidence="2" key="2">
    <citation type="journal article" date="2022" name="Res Sq">
        <title>Comparative Genomics Reveals Insights into the Divergent Evolution of Astigmatic Mites and Household Pest Adaptations.</title>
        <authorList>
            <person name="Xiong Q."/>
            <person name="Wan A.T.-Y."/>
            <person name="Liu X.-Y."/>
            <person name="Fung C.S.-H."/>
            <person name="Xiao X."/>
            <person name="Malainual N."/>
            <person name="Hou J."/>
            <person name="Wang L."/>
            <person name="Wang M."/>
            <person name="Yang K."/>
            <person name="Cui Y."/>
            <person name="Leung E."/>
            <person name="Nong W."/>
            <person name="Shin S.-K."/>
            <person name="Au S."/>
            <person name="Jeong K.Y."/>
            <person name="Chew F.T."/>
            <person name="Hui J."/>
            <person name="Leung T.F."/>
            <person name="Tungtrongchitr A."/>
            <person name="Zhong N."/>
            <person name="Liu Z."/>
            <person name="Tsui S."/>
        </authorList>
    </citation>
    <scope>NUCLEOTIDE SEQUENCE</scope>
    <source>
        <strain evidence="2">Derf</strain>
        <tissue evidence="2">Whole organism</tissue>
    </source>
</reference>
<feature type="domain" description="Cytosolic endo-beta-N-acetylglucosaminidase TIM barrel" evidence="1">
    <location>
        <begin position="96"/>
        <end position="422"/>
    </location>
</feature>
<evidence type="ECO:0000313" key="2">
    <source>
        <dbReference type="EMBL" id="KAH9522169.1"/>
    </source>
</evidence>
<keyword evidence="3" id="KW-1185">Reference proteome</keyword>
<evidence type="ECO:0000259" key="1">
    <source>
        <dbReference type="Pfam" id="PF03644"/>
    </source>
</evidence>
<sequence>MSIIDDGDPSIECSKIDNIITNGCETLRQLWAWLNLDIFSNTSNNLIVSTIRRPRIHRNSNGPKVILCHDYRFNYHERLADEAIGCHSFVQNYHEYSIQFYTFIYWSLIDIFIYFSHKFITIPPPEWIQACHQNGVSCFGTILVEEWTKYDDDDDDEQQIDGKQFLDKILANTDVIDRFITALVNIQLFYRFDGWLLNIETSIDPEKIPHMKYFIQQLKSRIKSNTLQTSNETQIIWYDSVTRTGKLEWQNELNDMNKTFFEDSDAIFLNYTWNNENLVNSRNKAREYCRQYDCYVGVDCYGRGCFGGGGIEGTWKAVKKILDNNLSVAIFAPGWTHESKICPDDLCVRHSNDDVADDQKHNDCQMPYWKRIQQPTTNIYSMEDEFEFWSRIAIDGQLLEKCEKLLITLPLKTCFNIGHGYGYFQHGQRIESKSWLNFHHHDLQPFVFSGLNEWKNDSYRLSISYDQPYNGGSSLKMDLFDTSKRPLISKPVILFRTQIPIDDSKNFLYRFVYKFHENNSDDKKWLKENLKIRTIINYNRDIVSDEDNYSAIIIESDGWYIRNSDEIIIDPIIRQPFTSYHQSIIDDWYSFQMCINLHDQIHDYHHRIILTTFQIEPYFVTELISENSSSSAAQIFFAKSKSIQQQSTCTNVDHNRMDKCVTILSFLMDDHLLNNPPLSMKEVNGYCRRLKPAEKCVEQYLKRCTSRHVQQTAKIILYSLLRTNRKYCNSKKRKSSVLRLVKCAKDRLPEFGDLMKNFTADMHALRTFEPQNLRIPLVCCDYFKYRELGIQMIMKTCDVPELISVIRDALQGYTGDLTTVMCGDYTDDSDRCDQIIDSMPKWTIINKQQLQWKTFAMPLVEIFDSFQFNNKETQY</sequence>
<dbReference type="InterPro" id="IPR032979">
    <property type="entry name" value="ENGase"/>
</dbReference>
<dbReference type="InterPro" id="IPR005201">
    <property type="entry name" value="TIM_ENGase"/>
</dbReference>
<dbReference type="GO" id="GO:0005829">
    <property type="term" value="C:cytosol"/>
    <property type="evidence" value="ECO:0007669"/>
    <property type="project" value="UniProtKB-SubCell"/>
</dbReference>
<reference evidence="2" key="1">
    <citation type="submission" date="2013-05" db="EMBL/GenBank/DDBJ databases">
        <authorList>
            <person name="Yim A.K.Y."/>
            <person name="Chan T.F."/>
            <person name="Ji K.M."/>
            <person name="Liu X.Y."/>
            <person name="Zhou J.W."/>
            <person name="Li R.Q."/>
            <person name="Yang K.Y."/>
            <person name="Li J."/>
            <person name="Li M."/>
            <person name="Law P.T.W."/>
            <person name="Wu Y.L."/>
            <person name="Cai Z.L."/>
            <person name="Qin H."/>
            <person name="Bao Y."/>
            <person name="Leung R.K.K."/>
            <person name="Ng P.K.S."/>
            <person name="Zou J."/>
            <person name="Zhong X.J."/>
            <person name="Ran P.X."/>
            <person name="Zhong N.S."/>
            <person name="Liu Z.G."/>
            <person name="Tsui S.K.W."/>
        </authorList>
    </citation>
    <scope>NUCLEOTIDE SEQUENCE</scope>
    <source>
        <strain evidence="2">Derf</strain>
        <tissue evidence="2">Whole organism</tissue>
    </source>
</reference>
<comment type="caution">
    <text evidence="2">The sequence shown here is derived from an EMBL/GenBank/DDBJ whole genome shotgun (WGS) entry which is preliminary data.</text>
</comment>
<dbReference type="EMBL" id="ASGP02000002">
    <property type="protein sequence ID" value="KAH9522169.1"/>
    <property type="molecule type" value="Genomic_DNA"/>
</dbReference>
<dbReference type="Gene3D" id="2.60.120.260">
    <property type="entry name" value="Galactose-binding domain-like"/>
    <property type="match status" value="1"/>
</dbReference>